<gene>
    <name evidence="2" type="ORF">LACBIDRAFT_321020</name>
</gene>
<evidence type="ECO:0000256" key="1">
    <source>
        <dbReference type="SAM" id="MobiDB-lite"/>
    </source>
</evidence>
<dbReference type="KEGG" id="lbc:LACBIDRAFT_321020"/>
<dbReference type="RefSeq" id="XP_001873523.1">
    <property type="nucleotide sequence ID" value="XM_001873488.1"/>
</dbReference>
<dbReference type="InParanoid" id="B0CNI7"/>
<dbReference type="Proteomes" id="UP000001194">
    <property type="component" value="Unassembled WGS sequence"/>
</dbReference>
<reference evidence="2 3" key="1">
    <citation type="journal article" date="2008" name="Nature">
        <title>The genome of Laccaria bicolor provides insights into mycorrhizal symbiosis.</title>
        <authorList>
            <person name="Martin F."/>
            <person name="Aerts A."/>
            <person name="Ahren D."/>
            <person name="Brun A."/>
            <person name="Danchin E.G.J."/>
            <person name="Duchaussoy F."/>
            <person name="Gibon J."/>
            <person name="Kohler A."/>
            <person name="Lindquist E."/>
            <person name="Pereda V."/>
            <person name="Salamov A."/>
            <person name="Shapiro H.J."/>
            <person name="Wuyts J."/>
            <person name="Blaudez D."/>
            <person name="Buee M."/>
            <person name="Brokstein P."/>
            <person name="Canbaeck B."/>
            <person name="Cohen D."/>
            <person name="Courty P.E."/>
            <person name="Coutinho P.M."/>
            <person name="Delaruelle C."/>
            <person name="Detter J.C."/>
            <person name="Deveau A."/>
            <person name="DiFazio S."/>
            <person name="Duplessis S."/>
            <person name="Fraissinet-Tachet L."/>
            <person name="Lucic E."/>
            <person name="Frey-Klett P."/>
            <person name="Fourrey C."/>
            <person name="Feussner I."/>
            <person name="Gay G."/>
            <person name="Grimwood J."/>
            <person name="Hoegger P.J."/>
            <person name="Jain P."/>
            <person name="Kilaru S."/>
            <person name="Labbe J."/>
            <person name="Lin Y.C."/>
            <person name="Legue V."/>
            <person name="Le Tacon F."/>
            <person name="Marmeisse R."/>
            <person name="Melayah D."/>
            <person name="Montanini B."/>
            <person name="Muratet M."/>
            <person name="Nehls U."/>
            <person name="Niculita-Hirzel H."/>
            <person name="Oudot-Le Secq M.P."/>
            <person name="Peter M."/>
            <person name="Quesneville H."/>
            <person name="Rajashekar B."/>
            <person name="Reich M."/>
            <person name="Rouhier N."/>
            <person name="Schmutz J."/>
            <person name="Yin T."/>
            <person name="Chalot M."/>
            <person name="Henrissat B."/>
            <person name="Kuees U."/>
            <person name="Lucas S."/>
            <person name="Van de Peer Y."/>
            <person name="Podila G.K."/>
            <person name="Polle A."/>
            <person name="Pukkila P.J."/>
            <person name="Richardson P.M."/>
            <person name="Rouze P."/>
            <person name="Sanders I.R."/>
            <person name="Stajich J.E."/>
            <person name="Tunlid A."/>
            <person name="Tuskan G."/>
            <person name="Grigoriev I.V."/>
        </authorList>
    </citation>
    <scope>NUCLEOTIDE SEQUENCE [LARGE SCALE GENOMIC DNA]</scope>
    <source>
        <strain evidence="3">S238N-H82 / ATCC MYA-4686</strain>
    </source>
</reference>
<feature type="region of interest" description="Disordered" evidence="1">
    <location>
        <begin position="1"/>
        <end position="69"/>
    </location>
</feature>
<name>B0CNI7_LACBS</name>
<feature type="compositionally biased region" description="Basic residues" evidence="1">
    <location>
        <begin position="1"/>
        <end position="11"/>
    </location>
</feature>
<dbReference type="GeneID" id="6069316"/>
<accession>B0CNI7</accession>
<dbReference type="EMBL" id="DS547091">
    <property type="protein sequence ID" value="EDR15315.1"/>
    <property type="molecule type" value="Genomic_DNA"/>
</dbReference>
<evidence type="ECO:0000313" key="2">
    <source>
        <dbReference type="EMBL" id="EDR15315.1"/>
    </source>
</evidence>
<organism evidence="3">
    <name type="scientific">Laccaria bicolor (strain S238N-H82 / ATCC MYA-4686)</name>
    <name type="common">Bicoloured deceiver</name>
    <name type="synonym">Laccaria laccata var. bicolor</name>
    <dbReference type="NCBI Taxonomy" id="486041"/>
    <lineage>
        <taxon>Eukaryota</taxon>
        <taxon>Fungi</taxon>
        <taxon>Dikarya</taxon>
        <taxon>Basidiomycota</taxon>
        <taxon>Agaricomycotina</taxon>
        <taxon>Agaricomycetes</taxon>
        <taxon>Agaricomycetidae</taxon>
        <taxon>Agaricales</taxon>
        <taxon>Agaricineae</taxon>
        <taxon>Hydnangiaceae</taxon>
        <taxon>Laccaria</taxon>
    </lineage>
</organism>
<dbReference type="OrthoDB" id="3093194at2759"/>
<keyword evidence="3" id="KW-1185">Reference proteome</keyword>
<dbReference type="HOGENOM" id="CLU_1503671_0_0_1"/>
<evidence type="ECO:0000313" key="3">
    <source>
        <dbReference type="Proteomes" id="UP000001194"/>
    </source>
</evidence>
<dbReference type="AlphaFoldDB" id="B0CNI7"/>
<proteinExistence type="predicted"/>
<sequence length="179" mass="20438">MTTLHNTKRGRPPMNNDNCTPSKSLKDEESPPQSLTNNDRPSHKMCRTAHKQPANNMEHPPQSPSLTFRSSQGCTAVSIDTCTALDIVLSWPPDPYKDWSRPVTNRLRPELVKTGLVTAKDHKRLVCCSSVQFFEVSRIGRTGYGYGLRHWAPKDRTGPDFQTLISMWYWFKDILVFSF</sequence>
<protein>
    <submittedName>
        <fullName evidence="2">Predicted protein</fullName>
    </submittedName>
</protein>